<organism evidence="2 3">
    <name type="scientific">Friedmanniomyces simplex</name>
    <dbReference type="NCBI Taxonomy" id="329884"/>
    <lineage>
        <taxon>Eukaryota</taxon>
        <taxon>Fungi</taxon>
        <taxon>Dikarya</taxon>
        <taxon>Ascomycota</taxon>
        <taxon>Pezizomycotina</taxon>
        <taxon>Dothideomycetes</taxon>
        <taxon>Dothideomycetidae</taxon>
        <taxon>Mycosphaerellales</taxon>
        <taxon>Teratosphaeriaceae</taxon>
        <taxon>Friedmanniomyces</taxon>
    </lineage>
</organism>
<reference evidence="2 3" key="1">
    <citation type="submission" date="2017-03" db="EMBL/GenBank/DDBJ databases">
        <title>Genomes of endolithic fungi from Antarctica.</title>
        <authorList>
            <person name="Coleine C."/>
            <person name="Masonjones S."/>
            <person name="Stajich J.E."/>
        </authorList>
    </citation>
    <scope>NUCLEOTIDE SEQUENCE [LARGE SCALE GENOMIC DNA]</scope>
    <source>
        <strain evidence="2 3">CCFEE 5184</strain>
    </source>
</reference>
<dbReference type="GO" id="GO:0034511">
    <property type="term" value="F:U3 snoRNA binding"/>
    <property type="evidence" value="ECO:0007669"/>
    <property type="project" value="TreeGrafter"/>
</dbReference>
<name>A0A4U0X831_9PEZI</name>
<dbReference type="InterPro" id="IPR007034">
    <property type="entry name" value="BMS1_TSR1_C"/>
</dbReference>
<dbReference type="GO" id="GO:0000462">
    <property type="term" value="P:maturation of SSU-rRNA from tricistronic rRNA transcript (SSU-rRNA, 5.8S rRNA, LSU-rRNA)"/>
    <property type="evidence" value="ECO:0007669"/>
    <property type="project" value="TreeGrafter"/>
</dbReference>
<dbReference type="AlphaFoldDB" id="A0A4U0X831"/>
<evidence type="ECO:0000313" key="2">
    <source>
        <dbReference type="EMBL" id="TKA72151.1"/>
    </source>
</evidence>
<accession>A0A4U0X831</accession>
<sequence>MSLSSDYGAPLKSKEELIMYVPCLYFKRRAPLPASPVDNAIEELAHDLANPLPSSATTPVDLIATGTTLPPSSPTSPRIIAKRIILTGHPFKIHKKLVTVRYMFFSDQDVEYFKALQLWTKRGRQGFVKEALGTHGYFKATFDGKVGPLDAVGVSLYKRVWPRGARAWRRGDESRVGDVGMVREGA</sequence>
<evidence type="ECO:0000313" key="3">
    <source>
        <dbReference type="Proteomes" id="UP000309340"/>
    </source>
</evidence>
<dbReference type="Pfam" id="PF04950">
    <property type="entry name" value="RIBIOP_C"/>
    <property type="match status" value="1"/>
</dbReference>
<dbReference type="PANTHER" id="PTHR12858">
    <property type="entry name" value="RIBOSOME BIOGENESIS PROTEIN"/>
    <property type="match status" value="1"/>
</dbReference>
<gene>
    <name evidence="2" type="ORF">B0A55_08358</name>
</gene>
<dbReference type="GO" id="GO:0005525">
    <property type="term" value="F:GTP binding"/>
    <property type="evidence" value="ECO:0007669"/>
    <property type="project" value="TreeGrafter"/>
</dbReference>
<protein>
    <recommendedName>
        <fullName evidence="1">Ribosome biogenesis protein BMS1/TSR1 C-terminal domain-containing protein</fullName>
    </recommendedName>
</protein>
<dbReference type="GO" id="GO:0030688">
    <property type="term" value="C:preribosome, small subunit precursor"/>
    <property type="evidence" value="ECO:0007669"/>
    <property type="project" value="TreeGrafter"/>
</dbReference>
<dbReference type="PANTHER" id="PTHR12858:SF1">
    <property type="entry name" value="PRE-RRNA-PROCESSING PROTEIN TSR1 HOMOLOG"/>
    <property type="match status" value="1"/>
</dbReference>
<dbReference type="STRING" id="329884.A0A4U0X831"/>
<feature type="domain" description="Ribosome biogenesis protein BMS1/TSR1 C-terminal" evidence="1">
    <location>
        <begin position="1"/>
        <end position="160"/>
    </location>
</feature>
<keyword evidence="3" id="KW-1185">Reference proteome</keyword>
<dbReference type="Proteomes" id="UP000309340">
    <property type="component" value="Unassembled WGS sequence"/>
</dbReference>
<evidence type="ECO:0000259" key="1">
    <source>
        <dbReference type="SMART" id="SM01362"/>
    </source>
</evidence>
<comment type="caution">
    <text evidence="2">The sequence shown here is derived from an EMBL/GenBank/DDBJ whole genome shotgun (WGS) entry which is preliminary data.</text>
</comment>
<dbReference type="OrthoDB" id="119302at2759"/>
<proteinExistence type="predicted"/>
<dbReference type="GO" id="GO:0003924">
    <property type="term" value="F:GTPase activity"/>
    <property type="evidence" value="ECO:0007669"/>
    <property type="project" value="TreeGrafter"/>
</dbReference>
<dbReference type="GO" id="GO:0000479">
    <property type="term" value="P:endonucleolytic cleavage of tricistronic rRNA transcript (SSU-rRNA, 5.8S rRNA, LSU-rRNA)"/>
    <property type="evidence" value="ECO:0007669"/>
    <property type="project" value="TreeGrafter"/>
</dbReference>
<dbReference type="EMBL" id="NAJQ01000321">
    <property type="protein sequence ID" value="TKA72151.1"/>
    <property type="molecule type" value="Genomic_DNA"/>
</dbReference>
<dbReference type="InterPro" id="IPR039761">
    <property type="entry name" value="Bms1/Tsr1"/>
</dbReference>
<dbReference type="SMART" id="SM01362">
    <property type="entry name" value="DUF663"/>
    <property type="match status" value="1"/>
</dbReference>